<accession>A0ABT6FA66</accession>
<organism evidence="1 2">
    <name type="scientific">Paludisphaera mucosa</name>
    <dbReference type="NCBI Taxonomy" id="3030827"/>
    <lineage>
        <taxon>Bacteria</taxon>
        <taxon>Pseudomonadati</taxon>
        <taxon>Planctomycetota</taxon>
        <taxon>Planctomycetia</taxon>
        <taxon>Isosphaerales</taxon>
        <taxon>Isosphaeraceae</taxon>
        <taxon>Paludisphaera</taxon>
    </lineage>
</organism>
<evidence type="ECO:0000313" key="1">
    <source>
        <dbReference type="EMBL" id="MDG3004412.1"/>
    </source>
</evidence>
<gene>
    <name evidence="1" type="ORF">PZE19_11560</name>
</gene>
<dbReference type="EMBL" id="JARRAG010000002">
    <property type="protein sequence ID" value="MDG3004412.1"/>
    <property type="molecule type" value="Genomic_DNA"/>
</dbReference>
<reference evidence="1 2" key="1">
    <citation type="submission" date="2023-03" db="EMBL/GenBank/DDBJ databases">
        <title>Paludisphaera mucosa sp. nov. a novel planctomycete from northern fen.</title>
        <authorList>
            <person name="Ivanova A."/>
        </authorList>
    </citation>
    <scope>NUCLEOTIDE SEQUENCE [LARGE SCALE GENOMIC DNA]</scope>
    <source>
        <strain evidence="1 2">Pla2</strain>
    </source>
</reference>
<comment type="caution">
    <text evidence="1">The sequence shown here is derived from an EMBL/GenBank/DDBJ whole genome shotgun (WGS) entry which is preliminary data.</text>
</comment>
<dbReference type="PROSITE" id="PS51257">
    <property type="entry name" value="PROKAR_LIPOPROTEIN"/>
    <property type="match status" value="1"/>
</dbReference>
<name>A0ABT6FA66_9BACT</name>
<sequence length="182" mass="19879">MKASRGRGFIVGSVALLAACVLATVCFMRSGRRPLHPSARPLPLSASPFLRDVVEPIAIVQALPFSDGGSVGVQYRDARGVERSFCLVSFALDFDDPPRPSEVAFGSVFPSRVTTPVGSDDERALLGLLERWAAADPEGRELDRQSHRISRREISYGDLSADAGFKLVVRSILRKLRARNEK</sequence>
<evidence type="ECO:0000313" key="2">
    <source>
        <dbReference type="Proteomes" id="UP001216907"/>
    </source>
</evidence>
<protein>
    <submittedName>
        <fullName evidence="1">Uncharacterized protein</fullName>
    </submittedName>
</protein>
<keyword evidence="2" id="KW-1185">Reference proteome</keyword>
<proteinExistence type="predicted"/>
<dbReference type="Proteomes" id="UP001216907">
    <property type="component" value="Unassembled WGS sequence"/>
</dbReference>
<dbReference type="RefSeq" id="WP_277860770.1">
    <property type="nucleotide sequence ID" value="NZ_JARRAG010000002.1"/>
</dbReference>